<dbReference type="PANTHER" id="PTHR40027">
    <property type="entry name" value="CELL DIVISION PROTEIN DIVIC"/>
    <property type="match status" value="1"/>
</dbReference>
<keyword evidence="4" id="KW-1185">Reference proteome</keyword>
<evidence type="ECO:0000256" key="2">
    <source>
        <dbReference type="SAM" id="Phobius"/>
    </source>
</evidence>
<keyword evidence="2" id="KW-1133">Transmembrane helix</keyword>
<sequence>MRKKQSIVQLNNEFIQNENQRLRFEEEEISKRHRFIGFIMVIIVFLFILPTYNLMSSYVDLQEKKENVVQLKKDVEELTEQMKAKKALAEQLKNEEFILKYARAKYYYIRDGEVVYSTPELLPK</sequence>
<keyword evidence="2" id="KW-0472">Membrane</keyword>
<keyword evidence="1" id="KW-0175">Coiled coil</keyword>
<dbReference type="Pfam" id="PF04977">
    <property type="entry name" value="DivIC"/>
    <property type="match status" value="1"/>
</dbReference>
<dbReference type="AlphaFoldDB" id="A0A3L9DTV4"/>
<dbReference type="InterPro" id="IPR007060">
    <property type="entry name" value="FtsL/DivIC"/>
</dbReference>
<organism evidence="3 4">
    <name type="scientific">Streptococcus hillyeri</name>
    <dbReference type="NCBI Taxonomy" id="2282420"/>
    <lineage>
        <taxon>Bacteria</taxon>
        <taxon>Bacillati</taxon>
        <taxon>Bacillota</taxon>
        <taxon>Bacilli</taxon>
        <taxon>Lactobacillales</taxon>
        <taxon>Streptococcaceae</taxon>
        <taxon>Streptococcus</taxon>
    </lineage>
</organism>
<dbReference type="OrthoDB" id="2242646at2"/>
<keyword evidence="2" id="KW-0812">Transmembrane</keyword>
<name>A0A3L9DTV4_9STRE</name>
<dbReference type="PANTHER" id="PTHR40027:SF1">
    <property type="entry name" value="CELL DIVISION PROTEIN DIVIC"/>
    <property type="match status" value="1"/>
</dbReference>
<dbReference type="GO" id="GO:0051301">
    <property type="term" value="P:cell division"/>
    <property type="evidence" value="ECO:0007669"/>
    <property type="project" value="InterPro"/>
</dbReference>
<reference evidence="3 4" key="1">
    <citation type="submission" date="2018-10" db="EMBL/GenBank/DDBJ databases">
        <title>Streptococcus hillyeri sp. nov., isolated from equine tracheal sample.</title>
        <authorList>
            <person name="Macfadyen A.C."/>
            <person name="Waller A."/>
            <person name="Paterson G.K."/>
        </authorList>
    </citation>
    <scope>NUCLEOTIDE SEQUENCE [LARGE SCALE GENOMIC DNA]</scope>
    <source>
        <strain evidence="3 4">28462</strain>
    </source>
</reference>
<protein>
    <submittedName>
        <fullName evidence="3">Septum formation initiator family protein</fullName>
    </submittedName>
</protein>
<evidence type="ECO:0000256" key="1">
    <source>
        <dbReference type="SAM" id="Coils"/>
    </source>
</evidence>
<proteinExistence type="predicted"/>
<dbReference type="InterPro" id="IPR039076">
    <property type="entry name" value="DivIC"/>
</dbReference>
<evidence type="ECO:0000313" key="3">
    <source>
        <dbReference type="EMBL" id="RLY03453.1"/>
    </source>
</evidence>
<dbReference type="RefSeq" id="WP_121835397.1">
    <property type="nucleotide sequence ID" value="NZ_CP163513.1"/>
</dbReference>
<dbReference type="Proteomes" id="UP000279194">
    <property type="component" value="Unassembled WGS sequence"/>
</dbReference>
<gene>
    <name evidence="3" type="ORF">EAF07_05375</name>
</gene>
<comment type="caution">
    <text evidence="3">The sequence shown here is derived from an EMBL/GenBank/DDBJ whole genome shotgun (WGS) entry which is preliminary data.</text>
</comment>
<evidence type="ECO:0000313" key="4">
    <source>
        <dbReference type="Proteomes" id="UP000279194"/>
    </source>
</evidence>
<accession>A0A3L9DTV4</accession>
<feature type="transmembrane region" description="Helical" evidence="2">
    <location>
        <begin position="35"/>
        <end position="55"/>
    </location>
</feature>
<feature type="coiled-coil region" evidence="1">
    <location>
        <begin position="58"/>
        <end position="95"/>
    </location>
</feature>
<dbReference type="EMBL" id="RCVM01000008">
    <property type="protein sequence ID" value="RLY03453.1"/>
    <property type="molecule type" value="Genomic_DNA"/>
</dbReference>